<comment type="caution">
    <text evidence="7">The sequence shown here is derived from an EMBL/GenBank/DDBJ whole genome shotgun (WGS) entry which is preliminary data.</text>
</comment>
<keyword evidence="4" id="KW-0450">Lipoyl</keyword>
<name>A0ABQ1IWL2_9GAMM</name>
<keyword evidence="3" id="KW-0808">Transferase</keyword>
<evidence type="ECO:0000256" key="1">
    <source>
        <dbReference type="ARBA" id="ARBA00001938"/>
    </source>
</evidence>
<evidence type="ECO:0000313" key="8">
    <source>
        <dbReference type="Proteomes" id="UP000646152"/>
    </source>
</evidence>
<dbReference type="SUPFAM" id="SSF51230">
    <property type="entry name" value="Single hybrid motif"/>
    <property type="match status" value="1"/>
</dbReference>
<dbReference type="Gene3D" id="3.30.420.40">
    <property type="match status" value="2"/>
</dbReference>
<dbReference type="InterPro" id="IPR011053">
    <property type="entry name" value="Single_hybrid_motif"/>
</dbReference>
<evidence type="ECO:0000256" key="3">
    <source>
        <dbReference type="ARBA" id="ARBA00022679"/>
    </source>
</evidence>
<dbReference type="Proteomes" id="UP000646152">
    <property type="component" value="Unassembled WGS sequence"/>
</dbReference>
<dbReference type="EMBL" id="BMKE01000030">
    <property type="protein sequence ID" value="GGB53034.1"/>
    <property type="molecule type" value="Genomic_DNA"/>
</dbReference>
<keyword evidence="5" id="KW-0012">Acyltransferase</keyword>
<organism evidence="7 8">
    <name type="scientific">Oceanisphaera marina</name>
    <dbReference type="NCBI Taxonomy" id="2017550"/>
    <lineage>
        <taxon>Bacteria</taxon>
        <taxon>Pseudomonadati</taxon>
        <taxon>Pseudomonadota</taxon>
        <taxon>Gammaproteobacteria</taxon>
        <taxon>Aeromonadales</taxon>
        <taxon>Aeromonadaceae</taxon>
        <taxon>Oceanisphaera</taxon>
    </lineage>
</organism>
<evidence type="ECO:0000256" key="4">
    <source>
        <dbReference type="ARBA" id="ARBA00022823"/>
    </source>
</evidence>
<dbReference type="SUPFAM" id="SSF53067">
    <property type="entry name" value="Actin-like ATPase domain"/>
    <property type="match status" value="1"/>
</dbReference>
<feature type="domain" description="Lipoyl-binding" evidence="6">
    <location>
        <begin position="42"/>
        <end position="115"/>
    </location>
</feature>
<dbReference type="Gene3D" id="2.40.50.100">
    <property type="match status" value="1"/>
</dbReference>
<dbReference type="PANTHER" id="PTHR43178:SF2">
    <property type="entry name" value="DIHYDROLIPOYLLYSINE-RESIDUE ACETYLTRANSFERASE COMPONENT OF PYRUVATE DEHYDROGENASE COMPLEX"/>
    <property type="match status" value="1"/>
</dbReference>
<dbReference type="InterPro" id="IPR003016">
    <property type="entry name" value="2-oxoA_DH_lipoyl-BS"/>
</dbReference>
<dbReference type="CDD" id="cd06849">
    <property type="entry name" value="lipoyl_domain"/>
    <property type="match status" value="1"/>
</dbReference>
<evidence type="ECO:0000259" key="6">
    <source>
        <dbReference type="PROSITE" id="PS50968"/>
    </source>
</evidence>
<dbReference type="Gene3D" id="3.90.640.10">
    <property type="entry name" value="Actin, Chain A, domain 4"/>
    <property type="match status" value="1"/>
</dbReference>
<reference evidence="8" key="1">
    <citation type="journal article" date="2019" name="Int. J. Syst. Evol. Microbiol.">
        <title>The Global Catalogue of Microorganisms (GCM) 10K type strain sequencing project: providing services to taxonomists for standard genome sequencing and annotation.</title>
        <authorList>
            <consortium name="The Broad Institute Genomics Platform"/>
            <consortium name="The Broad Institute Genome Sequencing Center for Infectious Disease"/>
            <person name="Wu L."/>
            <person name="Ma J."/>
        </authorList>
    </citation>
    <scope>NUCLEOTIDE SEQUENCE [LARGE SCALE GENOMIC DNA]</scope>
    <source>
        <strain evidence="8">CGMCC 1.15923</strain>
    </source>
</reference>
<dbReference type="PROSITE" id="PS00189">
    <property type="entry name" value="LIPOYL"/>
    <property type="match status" value="1"/>
</dbReference>
<comment type="subunit">
    <text evidence="2">Forms a 24-polypeptide structural core with octahedral symmetry.</text>
</comment>
<proteinExistence type="predicted"/>
<dbReference type="InterPro" id="IPR000089">
    <property type="entry name" value="Biotin_lipoyl"/>
</dbReference>
<evidence type="ECO:0000256" key="2">
    <source>
        <dbReference type="ARBA" id="ARBA00011484"/>
    </source>
</evidence>
<keyword evidence="8" id="KW-1185">Reference proteome</keyword>
<dbReference type="Pfam" id="PF00364">
    <property type="entry name" value="Biotin_lipoyl"/>
    <property type="match status" value="1"/>
</dbReference>
<comment type="cofactor">
    <cofactor evidence="1">
        <name>(R)-lipoate</name>
        <dbReference type="ChEBI" id="CHEBI:83088"/>
    </cofactor>
</comment>
<evidence type="ECO:0000313" key="7">
    <source>
        <dbReference type="EMBL" id="GGB53034.1"/>
    </source>
</evidence>
<accession>A0ABQ1IWL2</accession>
<dbReference type="InterPro" id="IPR050743">
    <property type="entry name" value="2-oxoacid_DH_E2_comp"/>
</dbReference>
<sequence length="810" mass="90671">MSKDMKSTIAAAFAAYYQIKNVSGTTKEEERAEYKIDASPKTKAVHIPDIREDEVEVTEILVAVGDKVELEQSILVVEGDKASMEIPASAAGVVKEIKVAVGDEVNRGSIVMVFEIDQCVSMNKKTNTKTNSVSPQEQLANLDYTPCRLPKLNASQLTDPAKGLWELWGRSETELETLELSARDPLQDIQNRPVAIDFGTSSTVVGITNKHGGQELLRIGVRDFYQPTEAKHFENPTVLEFLDFEPFTDAWVTDAYRPGLNWDWVRASHEAQTSLRDNPGDTDTLASILPRLKQWALRSDVDRRIKLTGRKGKEMELEPHCERNPVRGQPIQVSSEDPLDPIELYAWYLGMTINWRERGLFLKYYLSFPVKYPVEVRHRILASFRRGLQRSFPQSLIEHHPHILNDFEVGELASEPAAYAAAALPALGIEPTEEGVPYAVFDFGGGTSDFDYGILRWANEQEEDEGYERVFEHVGSGGDNFLGAENLLEHLAYETFKLNQDVLRQQKVQFTLPMDALAFPGSELLIANTQAAQTNVIMLAARLRDFMEAEQSDLTSQIRLDLLDANCEKQLCELQLDADYLDNFLAERIKQGVQAFFLQLSSVKDKLPILPIHILLAGNGSRSRHIQALFDNENNQITDILKDMFGKALPKILPYPPLPMNERNPHSPTSKTGVAIGLLKLAPGSRVLIKNSEQAQQTGEAPFGWYVGKIYRGNFKPELELSSNYQEWTSLGVITSGVFNLYATKSPRTLLGLAEGSSELKFVPLSLLDAMPRAKLFVRAVAPGRIEYAHAIDEQELSTAVIQELHLDNM</sequence>
<dbReference type="PROSITE" id="PS50968">
    <property type="entry name" value="BIOTINYL_LIPOYL"/>
    <property type="match status" value="1"/>
</dbReference>
<dbReference type="InterPro" id="IPR043129">
    <property type="entry name" value="ATPase_NBD"/>
</dbReference>
<evidence type="ECO:0000256" key="5">
    <source>
        <dbReference type="ARBA" id="ARBA00023315"/>
    </source>
</evidence>
<dbReference type="PANTHER" id="PTHR43178">
    <property type="entry name" value="DIHYDROLIPOAMIDE ACETYLTRANSFERASE COMPONENT OF PYRUVATE DEHYDROGENASE COMPLEX"/>
    <property type="match status" value="1"/>
</dbReference>
<protein>
    <recommendedName>
        <fullName evidence="6">Lipoyl-binding domain-containing protein</fullName>
    </recommendedName>
</protein>
<gene>
    <name evidence="7" type="ORF">GCM10011502_27760</name>
</gene>